<feature type="binding site" evidence="11">
    <location>
        <position position="84"/>
    </location>
    <ligand>
        <name>[4Fe-4S] cluster</name>
        <dbReference type="ChEBI" id="CHEBI:49883"/>
    </ligand>
</feature>
<reference evidence="15 16" key="1">
    <citation type="submission" date="2018-10" db="EMBL/GenBank/DDBJ databases">
        <title>Genomic Encyclopedia of Type Strains, Phase IV (KMG-IV): sequencing the most valuable type-strain genomes for metagenomic binning, comparative biology and taxonomic classification.</title>
        <authorList>
            <person name="Goeker M."/>
        </authorList>
    </citation>
    <scope>NUCLEOTIDE SEQUENCE [LARGE SCALE GENOMIC DNA]</scope>
    <source>
        <strain evidence="15 16">DSM 23800</strain>
    </source>
</reference>
<dbReference type="CDD" id="cd02440">
    <property type="entry name" value="AdoMet_MTases"/>
    <property type="match status" value="1"/>
</dbReference>
<feature type="domain" description="TRAM" evidence="14">
    <location>
        <begin position="12"/>
        <end position="71"/>
    </location>
</feature>
<dbReference type="GO" id="GO:0070475">
    <property type="term" value="P:rRNA base methylation"/>
    <property type="evidence" value="ECO:0007669"/>
    <property type="project" value="TreeGrafter"/>
</dbReference>
<comment type="caution">
    <text evidence="15">The sequence shown here is derived from an EMBL/GenBank/DDBJ whole genome shotgun (WGS) entry which is preliminary data.</text>
</comment>
<dbReference type="GO" id="GO:0070041">
    <property type="term" value="F:rRNA (uridine-C5-)-methyltransferase activity"/>
    <property type="evidence" value="ECO:0007669"/>
    <property type="project" value="UniProtKB-UniRule"/>
</dbReference>
<feature type="active site" evidence="13">
    <location>
        <position position="396"/>
    </location>
</feature>
<dbReference type="InterPro" id="IPR010280">
    <property type="entry name" value="U5_MeTrfase_fam"/>
</dbReference>
<gene>
    <name evidence="11" type="primary">rlmD</name>
    <name evidence="15" type="ORF">DES31_0813</name>
</gene>
<dbReference type="NCBIfam" id="TIGR00479">
    <property type="entry name" value="rumA"/>
    <property type="match status" value="1"/>
</dbReference>
<dbReference type="OrthoDB" id="9804590at2"/>
<accession>A0A420XJK8</accession>
<keyword evidence="6 11" id="KW-0479">Metal-binding</keyword>
<dbReference type="SUPFAM" id="SSF53335">
    <property type="entry name" value="S-adenosyl-L-methionine-dependent methyltransferases"/>
    <property type="match status" value="1"/>
</dbReference>
<dbReference type="PANTHER" id="PTHR11061:SF49">
    <property type="entry name" value="23S RRNA (URACIL(1939)-C(5))-METHYLTRANSFERASE RLMD"/>
    <property type="match status" value="1"/>
</dbReference>
<dbReference type="InterPro" id="IPR030391">
    <property type="entry name" value="MeTrfase_TrmA_CS"/>
</dbReference>
<name>A0A420XJK8_9PAST</name>
<dbReference type="InterPro" id="IPR030390">
    <property type="entry name" value="MeTrfase_TrmA_AS"/>
</dbReference>
<keyword evidence="8 11" id="KW-0411">Iron-sulfur</keyword>
<dbReference type="GO" id="GO:0005506">
    <property type="term" value="F:iron ion binding"/>
    <property type="evidence" value="ECO:0007669"/>
    <property type="project" value="UniProtKB-UniRule"/>
</dbReference>
<dbReference type="Pfam" id="PF05958">
    <property type="entry name" value="tRNA_U5-meth_tr"/>
    <property type="match status" value="1"/>
</dbReference>
<evidence type="ECO:0000256" key="9">
    <source>
        <dbReference type="ARBA" id="ARBA00052756"/>
    </source>
</evidence>
<organism evidence="15 16">
    <name type="scientific">Otariodibacter oris</name>
    <dbReference type="NCBI Taxonomy" id="1032623"/>
    <lineage>
        <taxon>Bacteria</taxon>
        <taxon>Pseudomonadati</taxon>
        <taxon>Pseudomonadota</taxon>
        <taxon>Gammaproteobacteria</taxon>
        <taxon>Pasteurellales</taxon>
        <taxon>Pasteurellaceae</taxon>
        <taxon>Otariodibacter</taxon>
    </lineage>
</organism>
<dbReference type="PANTHER" id="PTHR11061">
    <property type="entry name" value="RNA M5U METHYLTRANSFERASE"/>
    <property type="match status" value="1"/>
</dbReference>
<comment type="similarity">
    <text evidence="11">Belongs to the class I-like SAM-binding methyltransferase superfamily. RNA M5U methyltransferase family. RlmD subfamily.</text>
</comment>
<keyword evidence="5 11" id="KW-0949">S-adenosyl-L-methionine</keyword>
<evidence type="ECO:0000256" key="6">
    <source>
        <dbReference type="ARBA" id="ARBA00022723"/>
    </source>
</evidence>
<dbReference type="InterPro" id="IPR002792">
    <property type="entry name" value="TRAM_dom"/>
</dbReference>
<dbReference type="InterPro" id="IPR001566">
    <property type="entry name" value="23S_rRNA_MeTrfase_RlmD"/>
</dbReference>
<dbReference type="EC" id="2.1.1.190" evidence="11"/>
<feature type="binding site" evidence="11 12">
    <location>
        <position position="322"/>
    </location>
    <ligand>
        <name>S-adenosyl-L-methionine</name>
        <dbReference type="ChEBI" id="CHEBI:59789"/>
    </ligand>
</feature>
<protein>
    <recommendedName>
        <fullName evidence="11">23S rRNA (uracil(1939)-C(5))-methyltransferase RlmD</fullName>
        <ecNumber evidence="11">2.1.1.190</ecNumber>
    </recommendedName>
    <alternativeName>
        <fullName evidence="11">23S rRNA(m5U1939)-methyltransferase</fullName>
    </alternativeName>
</protein>
<comment type="catalytic activity">
    <reaction evidence="9 11">
        <text>uridine(1939) in 23S rRNA + S-adenosyl-L-methionine = 5-methyluridine(1939) in 23S rRNA + S-adenosyl-L-homocysteine + H(+)</text>
        <dbReference type="Rhea" id="RHEA:42908"/>
        <dbReference type="Rhea" id="RHEA-COMP:10278"/>
        <dbReference type="Rhea" id="RHEA-COMP:10279"/>
        <dbReference type="ChEBI" id="CHEBI:15378"/>
        <dbReference type="ChEBI" id="CHEBI:57856"/>
        <dbReference type="ChEBI" id="CHEBI:59789"/>
        <dbReference type="ChEBI" id="CHEBI:65315"/>
        <dbReference type="ChEBI" id="CHEBI:74447"/>
        <dbReference type="EC" id="2.1.1.190"/>
    </reaction>
</comment>
<dbReference type="SUPFAM" id="SSF50249">
    <property type="entry name" value="Nucleic acid-binding proteins"/>
    <property type="match status" value="1"/>
</dbReference>
<evidence type="ECO:0000259" key="14">
    <source>
        <dbReference type="PROSITE" id="PS50926"/>
    </source>
</evidence>
<evidence type="ECO:0000256" key="7">
    <source>
        <dbReference type="ARBA" id="ARBA00023004"/>
    </source>
</evidence>
<dbReference type="InterPro" id="IPR012340">
    <property type="entry name" value="NA-bd_OB-fold"/>
</dbReference>
<dbReference type="GO" id="GO:0003723">
    <property type="term" value="F:RNA binding"/>
    <property type="evidence" value="ECO:0007669"/>
    <property type="project" value="InterPro"/>
</dbReference>
<dbReference type="GO" id="GO:0051539">
    <property type="term" value="F:4 iron, 4 sulfur cluster binding"/>
    <property type="evidence" value="ECO:0007669"/>
    <property type="project" value="UniProtKB-KW"/>
</dbReference>
<evidence type="ECO:0000313" key="15">
    <source>
        <dbReference type="EMBL" id="RKR77482.1"/>
    </source>
</evidence>
<feature type="binding site" evidence="11">
    <location>
        <position position="169"/>
    </location>
    <ligand>
        <name>[4Fe-4S] cluster</name>
        <dbReference type="ChEBI" id="CHEBI:49883"/>
    </ligand>
</feature>
<dbReference type="Gene3D" id="2.40.50.1070">
    <property type="match status" value="1"/>
</dbReference>
<feature type="binding site" evidence="11">
    <location>
        <position position="306"/>
    </location>
    <ligand>
        <name>S-adenosyl-L-methionine</name>
        <dbReference type="ChEBI" id="CHEBI:59789"/>
    </ligand>
</feature>
<dbReference type="InterPro" id="IPR029063">
    <property type="entry name" value="SAM-dependent_MTases_sf"/>
</dbReference>
<dbReference type="Gene3D" id="2.40.50.140">
    <property type="entry name" value="Nucleic acid-binding proteins"/>
    <property type="match status" value="1"/>
</dbReference>
<evidence type="ECO:0000256" key="3">
    <source>
        <dbReference type="ARBA" id="ARBA00022603"/>
    </source>
</evidence>
<feature type="binding site" evidence="11">
    <location>
        <position position="90"/>
    </location>
    <ligand>
        <name>[4Fe-4S] cluster</name>
        <dbReference type="ChEBI" id="CHEBI:49883"/>
    </ligand>
</feature>
<dbReference type="RefSeq" id="WP_121122314.1">
    <property type="nucleotide sequence ID" value="NZ_CP016604.1"/>
</dbReference>
<dbReference type="FunFam" id="2.40.50.140:FF:000097">
    <property type="entry name" value="23S rRNA (uracil(1939)-C(5))-methyltransferase RlmD"/>
    <property type="match status" value="1"/>
</dbReference>
<evidence type="ECO:0000256" key="4">
    <source>
        <dbReference type="ARBA" id="ARBA00022679"/>
    </source>
</evidence>
<dbReference type="PROSITE" id="PS01230">
    <property type="entry name" value="TRMA_1"/>
    <property type="match status" value="1"/>
</dbReference>
<evidence type="ECO:0000256" key="13">
    <source>
        <dbReference type="PROSITE-ProRule" id="PRU10015"/>
    </source>
</evidence>
<proteinExistence type="inferred from homology"/>
<dbReference type="HAMAP" id="MF_01010">
    <property type="entry name" value="23SrRNA_methyltr_RlmD"/>
    <property type="match status" value="1"/>
</dbReference>
<evidence type="ECO:0000256" key="12">
    <source>
        <dbReference type="PROSITE-ProRule" id="PRU01024"/>
    </source>
</evidence>
<dbReference type="PROSITE" id="PS51687">
    <property type="entry name" value="SAM_MT_RNA_M5U"/>
    <property type="match status" value="1"/>
</dbReference>
<dbReference type="NCBIfam" id="NF009639">
    <property type="entry name" value="PRK13168.1"/>
    <property type="match status" value="1"/>
</dbReference>
<dbReference type="FunFam" id="3.40.50.150:FF:000009">
    <property type="entry name" value="23S rRNA (Uracil(1939)-C(5))-methyltransferase RlmD"/>
    <property type="match status" value="1"/>
</dbReference>
<evidence type="ECO:0000256" key="8">
    <source>
        <dbReference type="ARBA" id="ARBA00023014"/>
    </source>
</evidence>
<evidence type="ECO:0000256" key="11">
    <source>
        <dbReference type="HAMAP-Rule" id="MF_01010"/>
    </source>
</evidence>
<keyword evidence="1 11" id="KW-0004">4Fe-4S</keyword>
<dbReference type="AlphaFoldDB" id="A0A420XJK8"/>
<dbReference type="EMBL" id="RBJC01000004">
    <property type="protein sequence ID" value="RKR77482.1"/>
    <property type="molecule type" value="Genomic_DNA"/>
</dbReference>
<keyword evidence="16" id="KW-1185">Reference proteome</keyword>
<evidence type="ECO:0000256" key="1">
    <source>
        <dbReference type="ARBA" id="ARBA00022485"/>
    </source>
</evidence>
<feature type="binding site" evidence="11">
    <location>
        <position position="349"/>
    </location>
    <ligand>
        <name>S-adenosyl-L-methionine</name>
        <dbReference type="ChEBI" id="CHEBI:59789"/>
    </ligand>
</feature>
<evidence type="ECO:0000256" key="2">
    <source>
        <dbReference type="ARBA" id="ARBA00022552"/>
    </source>
</evidence>
<evidence type="ECO:0000256" key="10">
    <source>
        <dbReference type="ARBA" id="ARBA00059995"/>
    </source>
</evidence>
<feature type="binding site" evidence="11">
    <location>
        <position position="93"/>
    </location>
    <ligand>
        <name>[4Fe-4S] cluster</name>
        <dbReference type="ChEBI" id="CHEBI:49883"/>
    </ligand>
</feature>
<feature type="binding site" evidence="11 12">
    <location>
        <position position="272"/>
    </location>
    <ligand>
        <name>S-adenosyl-L-methionine</name>
        <dbReference type="ChEBI" id="CHEBI:59789"/>
    </ligand>
</feature>
<feature type="active site" description="Nucleophile" evidence="11 12">
    <location>
        <position position="396"/>
    </location>
</feature>
<dbReference type="Pfam" id="PF01938">
    <property type="entry name" value="TRAM"/>
    <property type="match status" value="1"/>
</dbReference>
<feature type="binding site" evidence="11 12">
    <location>
        <position position="301"/>
    </location>
    <ligand>
        <name>S-adenosyl-L-methionine</name>
        <dbReference type="ChEBI" id="CHEBI:59789"/>
    </ligand>
</feature>
<keyword evidence="4 11" id="KW-0808">Transferase</keyword>
<evidence type="ECO:0000256" key="5">
    <source>
        <dbReference type="ARBA" id="ARBA00022691"/>
    </source>
</evidence>
<keyword evidence="2 11" id="KW-0698">rRNA processing</keyword>
<dbReference type="PROSITE" id="PS01231">
    <property type="entry name" value="TRMA_2"/>
    <property type="match status" value="1"/>
</dbReference>
<dbReference type="Proteomes" id="UP000280099">
    <property type="component" value="Unassembled WGS sequence"/>
</dbReference>
<feature type="binding site" evidence="11 12">
    <location>
        <position position="370"/>
    </location>
    <ligand>
        <name>S-adenosyl-L-methionine</name>
        <dbReference type="ChEBI" id="CHEBI:59789"/>
    </ligand>
</feature>
<keyword evidence="3 11" id="KW-0489">Methyltransferase</keyword>
<comment type="function">
    <text evidence="10 11">Catalyzes the formation of 5-methyl-uridine at position 1939 (m5U1939) in 23S rRNA.</text>
</comment>
<dbReference type="PROSITE" id="PS50926">
    <property type="entry name" value="TRAM"/>
    <property type="match status" value="1"/>
</dbReference>
<dbReference type="Gene3D" id="3.40.50.150">
    <property type="entry name" value="Vaccinia Virus protein VP39"/>
    <property type="match status" value="1"/>
</dbReference>
<sequence>MALFYSEKKAKKTTKPTALQGVTIQDLDYQGRGVAKVGGKTWFIENALPSEQVDANVIEEKRQYGMAQAVRFSHKSANRVEPDCSLYAQCGGCQMQHISLDLQRATKQKALFQRLQKLQSAPIDFQPMIVGDDQGYRRRAKLHIGWDKNNVLLGFRKKNSQEIIEVEQCLVLEKPLSDFLIRLKALLKGWKQKKALGHIELVRADNGIALLLRHIGQLTTQDRENLNAFAEQENLMLFVMTEKDEIQQWRGDSPYYQLGDLKLSFSIRDFIQVNASLNQRMVTTAIDWLELNASDRILDLFCGMGNFTLPMARFVEKVVGIEGVQPMVEQAQHNARINGIDNVQFYQTDLAQPFADKPWASQSFNKVLLDPARNGALFALDHLCELQPERIVYVSCNPATLVRDCEKLIEKGYKLIKGAMIDMFPHTGHLESVVVLSK</sequence>
<evidence type="ECO:0000313" key="16">
    <source>
        <dbReference type="Proteomes" id="UP000280099"/>
    </source>
</evidence>
<keyword evidence="7 11" id="KW-0408">Iron</keyword>